<dbReference type="SMART" id="SM00474">
    <property type="entry name" value="35EXOc"/>
    <property type="match status" value="1"/>
</dbReference>
<dbReference type="GO" id="GO:0004525">
    <property type="term" value="F:ribonuclease III activity"/>
    <property type="evidence" value="ECO:0007669"/>
    <property type="project" value="UniProtKB-EC"/>
</dbReference>
<gene>
    <name evidence="2" type="primary">rnd</name>
    <name evidence="2" type="ordered locus">SYNW2036</name>
</gene>
<keyword evidence="3" id="KW-1185">Reference proteome</keyword>
<keyword evidence="2" id="KW-0378">Hydrolase</keyword>
<protein>
    <submittedName>
        <fullName evidence="2">Ribonuclease D</fullName>
        <ecNumber evidence="2">3.1.26.3</ecNumber>
    </submittedName>
</protein>
<sequence>MADSLPAPAEFAVFDGDLDADWTERYLRMSALAVDTEAMGLIHGRDRLCLVQIADADDRVCCIRIGLGQTSAPNLQRLLEAASVEKVFHFARFDVAALASGLGIAVSPIFCTKVGSRLGRTYTPRHGLKDLVMELVGVELDKGAQSSDWGRVDELSDVQLAYAANDVRYLLPARQKLEAMLRREGRWDLAQRCFGCIPVIADLDRMRFNQTFEH</sequence>
<name>Q7U4N1_PARMW</name>
<organism evidence="2 3">
    <name type="scientific">Parasynechococcus marenigrum (strain WH8102)</name>
    <dbReference type="NCBI Taxonomy" id="84588"/>
    <lineage>
        <taxon>Bacteria</taxon>
        <taxon>Bacillati</taxon>
        <taxon>Cyanobacteriota</taxon>
        <taxon>Cyanophyceae</taxon>
        <taxon>Synechococcales</taxon>
        <taxon>Prochlorococcaceae</taxon>
        <taxon>Parasynechococcus</taxon>
        <taxon>Parasynechococcus marenigrum</taxon>
    </lineage>
</organism>
<evidence type="ECO:0000259" key="1">
    <source>
        <dbReference type="SMART" id="SM00474"/>
    </source>
</evidence>
<dbReference type="GO" id="GO:0006139">
    <property type="term" value="P:nucleobase-containing compound metabolic process"/>
    <property type="evidence" value="ECO:0007669"/>
    <property type="project" value="InterPro"/>
</dbReference>
<dbReference type="RefSeq" id="WP_011128894.1">
    <property type="nucleotide sequence ID" value="NC_005070.1"/>
</dbReference>
<dbReference type="HOGENOM" id="CLU_086957_0_0_3"/>
<evidence type="ECO:0000313" key="2">
    <source>
        <dbReference type="EMBL" id="CAE08551.1"/>
    </source>
</evidence>
<dbReference type="InterPro" id="IPR002562">
    <property type="entry name" value="3'-5'_exonuclease_dom"/>
</dbReference>
<dbReference type="SUPFAM" id="SSF53098">
    <property type="entry name" value="Ribonuclease H-like"/>
    <property type="match status" value="1"/>
</dbReference>
<dbReference type="InterPro" id="IPR036397">
    <property type="entry name" value="RNaseH_sf"/>
</dbReference>
<dbReference type="InterPro" id="IPR051086">
    <property type="entry name" value="RNase_D-like"/>
</dbReference>
<dbReference type="InterPro" id="IPR012337">
    <property type="entry name" value="RNaseH-like_sf"/>
</dbReference>
<proteinExistence type="predicted"/>
<dbReference type="eggNOG" id="COG0349">
    <property type="taxonomic scope" value="Bacteria"/>
</dbReference>
<dbReference type="EMBL" id="BX569694">
    <property type="protein sequence ID" value="CAE08551.1"/>
    <property type="molecule type" value="Genomic_DNA"/>
</dbReference>
<accession>Q7U4N1</accession>
<dbReference type="GO" id="GO:0003676">
    <property type="term" value="F:nucleic acid binding"/>
    <property type="evidence" value="ECO:0007669"/>
    <property type="project" value="InterPro"/>
</dbReference>
<evidence type="ECO:0000313" key="3">
    <source>
        <dbReference type="Proteomes" id="UP000001422"/>
    </source>
</evidence>
<dbReference type="Pfam" id="PF01612">
    <property type="entry name" value="DNA_pol_A_exo1"/>
    <property type="match status" value="1"/>
</dbReference>
<dbReference type="Gene3D" id="3.30.420.10">
    <property type="entry name" value="Ribonuclease H-like superfamily/Ribonuclease H"/>
    <property type="match status" value="1"/>
</dbReference>
<dbReference type="EC" id="3.1.26.3" evidence="2"/>
<reference evidence="2 3" key="1">
    <citation type="journal article" date="2003" name="Nature">
        <title>The genome of a motile marine Synechococcus.</title>
        <authorList>
            <person name="Palenik B."/>
            <person name="Brahamsha B."/>
            <person name="Larimer F."/>
            <person name="Land M."/>
            <person name="Hauser L."/>
            <person name="Chain P."/>
            <person name="Lamerdin J."/>
            <person name="Regala W."/>
            <person name="Allen E.A."/>
            <person name="McCarren J."/>
            <person name="Paulsen I."/>
            <person name="Dufresne A."/>
            <person name="Partensky F."/>
            <person name="Webb E."/>
            <person name="Waterbury J."/>
        </authorList>
    </citation>
    <scope>NUCLEOTIDE SEQUENCE [LARGE SCALE GENOMIC DNA]</scope>
    <source>
        <strain evidence="2 3">WH8102</strain>
    </source>
</reference>
<dbReference type="STRING" id="84588.SYNW2036"/>
<feature type="domain" description="3'-5' exonuclease" evidence="1">
    <location>
        <begin position="14"/>
        <end position="182"/>
    </location>
</feature>
<dbReference type="Proteomes" id="UP000001422">
    <property type="component" value="Chromosome"/>
</dbReference>
<dbReference type="AlphaFoldDB" id="Q7U4N1"/>
<dbReference type="PANTHER" id="PTHR47649:SF1">
    <property type="entry name" value="RIBONUCLEASE D"/>
    <property type="match status" value="1"/>
</dbReference>
<dbReference type="KEGG" id="syw:SYNW2036"/>
<dbReference type="CDD" id="cd06142">
    <property type="entry name" value="RNaseD_exo"/>
    <property type="match status" value="1"/>
</dbReference>
<dbReference type="PANTHER" id="PTHR47649">
    <property type="entry name" value="RIBONUCLEASE D"/>
    <property type="match status" value="1"/>
</dbReference>
<dbReference type="GO" id="GO:0008408">
    <property type="term" value="F:3'-5' exonuclease activity"/>
    <property type="evidence" value="ECO:0007669"/>
    <property type="project" value="InterPro"/>
</dbReference>